<protein>
    <recommendedName>
        <fullName evidence="8">Major facilitator superfamily (MFS) profile domain-containing protein</fullName>
    </recommendedName>
</protein>
<gene>
    <name evidence="9" type="ORF">G3M48_005273</name>
</gene>
<feature type="transmembrane region" description="Helical" evidence="7">
    <location>
        <begin position="385"/>
        <end position="404"/>
    </location>
</feature>
<evidence type="ECO:0000256" key="4">
    <source>
        <dbReference type="ARBA" id="ARBA00022989"/>
    </source>
</evidence>
<feature type="transmembrane region" description="Helical" evidence="7">
    <location>
        <begin position="352"/>
        <end position="373"/>
    </location>
</feature>
<evidence type="ECO:0000256" key="3">
    <source>
        <dbReference type="ARBA" id="ARBA00022692"/>
    </source>
</evidence>
<keyword evidence="5 7" id="KW-0472">Membrane</keyword>
<evidence type="ECO:0000313" key="10">
    <source>
        <dbReference type="Proteomes" id="UP001397290"/>
    </source>
</evidence>
<dbReference type="CDD" id="cd17321">
    <property type="entry name" value="MFS_MMR_MDR_like"/>
    <property type="match status" value="1"/>
</dbReference>
<comment type="subcellular location">
    <subcellularLocation>
        <location evidence="1">Membrane</location>
        <topology evidence="1">Multi-pass membrane protein</topology>
    </subcellularLocation>
</comment>
<reference evidence="9 10" key="1">
    <citation type="submission" date="2020-02" db="EMBL/GenBank/DDBJ databases">
        <title>Comparative genomics of the hypocrealean fungal genus Beauvera.</title>
        <authorList>
            <person name="Showalter D.N."/>
            <person name="Bushley K.E."/>
            <person name="Rehner S.A."/>
        </authorList>
    </citation>
    <scope>NUCLEOTIDE SEQUENCE [LARGE SCALE GENOMIC DNA]</scope>
    <source>
        <strain evidence="9 10">ARSEF4384</strain>
    </source>
</reference>
<organism evidence="9 10">
    <name type="scientific">Beauveria asiatica</name>
    <dbReference type="NCBI Taxonomy" id="1069075"/>
    <lineage>
        <taxon>Eukaryota</taxon>
        <taxon>Fungi</taxon>
        <taxon>Dikarya</taxon>
        <taxon>Ascomycota</taxon>
        <taxon>Pezizomycotina</taxon>
        <taxon>Sordariomycetes</taxon>
        <taxon>Hypocreomycetidae</taxon>
        <taxon>Hypocreales</taxon>
        <taxon>Cordycipitaceae</taxon>
        <taxon>Beauveria</taxon>
    </lineage>
</organism>
<evidence type="ECO:0000259" key="8">
    <source>
        <dbReference type="PROSITE" id="PS50850"/>
    </source>
</evidence>
<keyword evidence="3 7" id="KW-0812">Transmembrane</keyword>
<dbReference type="AlphaFoldDB" id="A0AAW0RRG7"/>
<keyword evidence="2" id="KW-0813">Transport</keyword>
<evidence type="ECO:0000256" key="7">
    <source>
        <dbReference type="SAM" id="Phobius"/>
    </source>
</evidence>
<dbReference type="InterPro" id="IPR011701">
    <property type="entry name" value="MFS"/>
</dbReference>
<dbReference type="PROSITE" id="PS50850">
    <property type="entry name" value="MFS"/>
    <property type="match status" value="1"/>
</dbReference>
<evidence type="ECO:0000256" key="6">
    <source>
        <dbReference type="SAM" id="MobiDB-lite"/>
    </source>
</evidence>
<evidence type="ECO:0000256" key="5">
    <source>
        <dbReference type="ARBA" id="ARBA00023136"/>
    </source>
</evidence>
<feature type="transmembrane region" description="Helical" evidence="7">
    <location>
        <begin position="105"/>
        <end position="128"/>
    </location>
</feature>
<feature type="transmembrane region" description="Helical" evidence="7">
    <location>
        <begin position="140"/>
        <end position="163"/>
    </location>
</feature>
<feature type="compositionally biased region" description="Basic and acidic residues" evidence="6">
    <location>
        <begin position="521"/>
        <end position="531"/>
    </location>
</feature>
<keyword evidence="10" id="KW-1185">Reference proteome</keyword>
<evidence type="ECO:0000256" key="2">
    <source>
        <dbReference type="ARBA" id="ARBA00022448"/>
    </source>
</evidence>
<dbReference type="SUPFAM" id="SSF103473">
    <property type="entry name" value="MFS general substrate transporter"/>
    <property type="match status" value="1"/>
</dbReference>
<keyword evidence="4 7" id="KW-1133">Transmembrane helix</keyword>
<feature type="region of interest" description="Disordered" evidence="6">
    <location>
        <begin position="508"/>
        <end position="531"/>
    </location>
</feature>
<evidence type="ECO:0000256" key="1">
    <source>
        <dbReference type="ARBA" id="ARBA00004141"/>
    </source>
</evidence>
<dbReference type="EMBL" id="JAAHCF010000349">
    <property type="protein sequence ID" value="KAK8144817.1"/>
    <property type="molecule type" value="Genomic_DNA"/>
</dbReference>
<proteinExistence type="predicted"/>
<dbReference type="GO" id="GO:0016020">
    <property type="term" value="C:membrane"/>
    <property type="evidence" value="ECO:0007669"/>
    <property type="project" value="UniProtKB-SubCell"/>
</dbReference>
<feature type="transmembrane region" description="Helical" evidence="7">
    <location>
        <begin position="479"/>
        <end position="497"/>
    </location>
</feature>
<dbReference type="Gene3D" id="1.20.1250.20">
    <property type="entry name" value="MFS general substrate transporter like domains"/>
    <property type="match status" value="2"/>
</dbReference>
<dbReference type="Pfam" id="PF07690">
    <property type="entry name" value="MFS_1"/>
    <property type="match status" value="1"/>
</dbReference>
<accession>A0AAW0RRG7</accession>
<evidence type="ECO:0000313" key="9">
    <source>
        <dbReference type="EMBL" id="KAK8144817.1"/>
    </source>
</evidence>
<feature type="transmembrane region" description="Helical" evidence="7">
    <location>
        <begin position="320"/>
        <end position="340"/>
    </location>
</feature>
<feature type="transmembrane region" description="Helical" evidence="7">
    <location>
        <begin position="12"/>
        <end position="36"/>
    </location>
</feature>
<feature type="transmembrane region" description="Helical" evidence="7">
    <location>
        <begin position="218"/>
        <end position="238"/>
    </location>
</feature>
<name>A0AAW0RRG7_9HYPO</name>
<dbReference type="Proteomes" id="UP001397290">
    <property type="component" value="Unassembled WGS sequence"/>
</dbReference>
<feature type="domain" description="Major facilitator superfamily (MFS) profile" evidence="8">
    <location>
        <begin position="14"/>
        <end position="501"/>
    </location>
</feature>
<feature type="transmembrane region" description="Helical" evidence="7">
    <location>
        <begin position="288"/>
        <end position="308"/>
    </location>
</feature>
<dbReference type="PANTHER" id="PTHR42718">
    <property type="entry name" value="MAJOR FACILITATOR SUPERFAMILY MULTIDRUG TRANSPORTER MFSC"/>
    <property type="match status" value="1"/>
</dbReference>
<feature type="compositionally biased region" description="Polar residues" evidence="6">
    <location>
        <begin position="511"/>
        <end position="520"/>
    </location>
</feature>
<sequence>MATKSIGKGAAVATLAIVCLVFFIDIANLGMANIALPTIQKELGYDEGSLQWILTAYALTFGGFLMVGGRVGDIFGQRVTLIAGMTLFNAGTLLCALVNDKIALVVGRAVQGLATAFTIPAAQSMVALSFEDPKSRIRAFGVWGASGSSGFVFGPIFGGLFTSLVTWRWIFWLSLVVEGSLEIVALVFLVTDNLPGAPTSGPKDENGRLKWSELATRLDPAGTCLSIVALILLVYGLTTGNVHGWGKADVVATLVVSVVLVAVFALVQLKFSSDPILPRYLWSDRIKMLGCLMAALTYAIWQGSNYLLTLELQSFGFSPLSTALRFLPLGITAMCVNFVIPIAIQRLPARTLLLISWPVCAAGLALLTAMADIGDYWRLCLPGEILYIAGVGTIYFVGNIKVVATAKAEQQGTVSGVYNVSITSVACVPTYTDGIKMFLNIGGAVLGVAVLTVISDSVTSNHGDKDRPSARLDGYRAGYYGTIAMAVIGLVASFFFYDDPVPEVEGEMSVAQESVDSSLKTSREMKPEGFG</sequence>
<dbReference type="GO" id="GO:0022857">
    <property type="term" value="F:transmembrane transporter activity"/>
    <property type="evidence" value="ECO:0007669"/>
    <property type="project" value="InterPro"/>
</dbReference>
<dbReference type="InterPro" id="IPR036259">
    <property type="entry name" value="MFS_trans_sf"/>
</dbReference>
<dbReference type="InterPro" id="IPR020846">
    <property type="entry name" value="MFS_dom"/>
</dbReference>
<feature type="transmembrane region" description="Helical" evidence="7">
    <location>
        <begin position="438"/>
        <end position="458"/>
    </location>
</feature>
<feature type="transmembrane region" description="Helical" evidence="7">
    <location>
        <begin position="169"/>
        <end position="190"/>
    </location>
</feature>
<comment type="caution">
    <text evidence="9">The sequence shown here is derived from an EMBL/GenBank/DDBJ whole genome shotgun (WGS) entry which is preliminary data.</text>
</comment>
<dbReference type="PANTHER" id="PTHR42718:SF9">
    <property type="entry name" value="MAJOR FACILITATOR SUPERFAMILY MULTIDRUG TRANSPORTER MFSC"/>
    <property type="match status" value="1"/>
</dbReference>
<feature type="transmembrane region" description="Helical" evidence="7">
    <location>
        <begin position="250"/>
        <end position="267"/>
    </location>
</feature>
<feature type="transmembrane region" description="Helical" evidence="7">
    <location>
        <begin position="79"/>
        <end position="99"/>
    </location>
</feature>
<feature type="transmembrane region" description="Helical" evidence="7">
    <location>
        <begin position="48"/>
        <end position="67"/>
    </location>
</feature>